<feature type="transmembrane region" description="Helical" evidence="2">
    <location>
        <begin position="543"/>
        <end position="564"/>
    </location>
</feature>
<evidence type="ECO:0000259" key="4">
    <source>
        <dbReference type="Pfam" id="PF23357"/>
    </source>
</evidence>
<name>A0A291QST5_9BACT</name>
<reference evidence="5 6" key="1">
    <citation type="submission" date="2017-10" db="EMBL/GenBank/DDBJ databases">
        <title>Paenichitinophaga pekingensis gen. nov., sp. nov., isolated from activated sludge.</title>
        <authorList>
            <person name="Jin D."/>
            <person name="Kong X."/>
            <person name="Deng Y."/>
            <person name="Bai Z."/>
        </authorList>
    </citation>
    <scope>NUCLEOTIDE SEQUENCE [LARGE SCALE GENOMIC DNA]</scope>
    <source>
        <strain evidence="5 6">13</strain>
    </source>
</reference>
<protein>
    <submittedName>
        <fullName evidence="5">Gliding motility-associated ABC transporter substrate-binding protein GldG</fullName>
    </submittedName>
</protein>
<dbReference type="InterPro" id="IPR055396">
    <property type="entry name" value="DUF7088"/>
</dbReference>
<keyword evidence="1" id="KW-0175">Coiled coil</keyword>
<feature type="domain" description="DUF7088" evidence="4">
    <location>
        <begin position="42"/>
        <end position="152"/>
    </location>
</feature>
<dbReference type="NCBIfam" id="TIGR03521">
    <property type="entry name" value="GldG"/>
    <property type="match status" value="1"/>
</dbReference>
<evidence type="ECO:0000259" key="3">
    <source>
        <dbReference type="Pfam" id="PF09822"/>
    </source>
</evidence>
<dbReference type="AlphaFoldDB" id="A0A291QST5"/>
<feature type="domain" description="ABC-type uncharacterised transport system" evidence="3">
    <location>
        <begin position="199"/>
        <end position="508"/>
    </location>
</feature>
<keyword evidence="6" id="KW-1185">Reference proteome</keyword>
<dbReference type="OrthoDB" id="9777219at2"/>
<evidence type="ECO:0000313" key="5">
    <source>
        <dbReference type="EMBL" id="ATL47038.1"/>
    </source>
</evidence>
<gene>
    <name evidence="5" type="primary">gldG</name>
    <name evidence="5" type="ORF">COR50_07480</name>
</gene>
<evidence type="ECO:0000313" key="6">
    <source>
        <dbReference type="Proteomes" id="UP000220133"/>
    </source>
</evidence>
<keyword evidence="2" id="KW-0472">Membrane</keyword>
<keyword evidence="2" id="KW-0812">Transmembrane</keyword>
<dbReference type="RefSeq" id="WP_098193422.1">
    <property type="nucleotide sequence ID" value="NZ_CP023777.1"/>
</dbReference>
<organism evidence="5 6">
    <name type="scientific">Chitinophaga caeni</name>
    <dbReference type="NCBI Taxonomy" id="2029983"/>
    <lineage>
        <taxon>Bacteria</taxon>
        <taxon>Pseudomonadati</taxon>
        <taxon>Bacteroidota</taxon>
        <taxon>Chitinophagia</taxon>
        <taxon>Chitinophagales</taxon>
        <taxon>Chitinophagaceae</taxon>
        <taxon>Chitinophaga</taxon>
    </lineage>
</organism>
<dbReference type="InterPro" id="IPR019863">
    <property type="entry name" value="Motility-assoc_ABC-rel_GldG"/>
</dbReference>
<evidence type="ECO:0000256" key="1">
    <source>
        <dbReference type="SAM" id="Coils"/>
    </source>
</evidence>
<proteinExistence type="predicted"/>
<dbReference type="Proteomes" id="UP000220133">
    <property type="component" value="Chromosome"/>
</dbReference>
<accession>A0A291QST5</accession>
<feature type="coiled-coil region" evidence="1">
    <location>
        <begin position="509"/>
        <end position="536"/>
    </location>
</feature>
<evidence type="ECO:0000256" key="2">
    <source>
        <dbReference type="SAM" id="Phobius"/>
    </source>
</evidence>
<keyword evidence="2" id="KW-1133">Transmembrane helix</keyword>
<dbReference type="InterPro" id="IPR019196">
    <property type="entry name" value="ABC_transp_unknown"/>
</dbReference>
<dbReference type="Pfam" id="PF23357">
    <property type="entry name" value="DUF7088"/>
    <property type="match status" value="1"/>
</dbReference>
<dbReference type="EMBL" id="CP023777">
    <property type="protein sequence ID" value="ATL47038.1"/>
    <property type="molecule type" value="Genomic_DNA"/>
</dbReference>
<feature type="transmembrane region" description="Helical" evidence="2">
    <location>
        <begin position="12"/>
        <end position="35"/>
    </location>
</feature>
<dbReference type="Pfam" id="PF09822">
    <property type="entry name" value="ABC_transp_aux"/>
    <property type="match status" value="1"/>
</dbReference>
<dbReference type="KEGG" id="cbae:COR50_07480"/>
<sequence>MEITQTTKRKKYIQRAIGVVIVLIAINVLAAHFHFRMDLTAEKRFTLASSTKQLLSNLKEPVRIEVFLKGEFPVGFRQLADASRELLEEFREYGHENIQFSFINPGSGLPDSMRLAYQDSLVAKGIMPFNLQVQGDNQQDISEKLVFPGALLHYKDRTIGINLLKSQGGIDPQQTLNNSEALLEYQFANAIYKIQEEHKPIIGYAIGHGESVGYKMYDALNTLQTNYLVDTVNIRSNPYIPKDFDLLLIAKPTGTFTDDDKLKIDQYVMNGGKILWFIDATTAEMDSLQTQGGFVATARNLGLDDILFKYGVRINQNLVQDLQSDMIPMIVGSIGDKPQIQPVPFLYFPLLIATGQHPIVKNMDAVLTRFASSIDTVEGGNLRKTVLLATSQHSKTVPIPTLIDLDEARTRPNPREFTMKNLPVAVLVEGNFTSVFQHRASSAAKQSVEQASGKAFKGRTDTANSMIVVGDADIISNAFSPKHGPLQMGVNEFNQQYVFANKEFFENCLDYLTNKINILETRNKELTLRLLDAQKVKAEKTKWQIISFAVPIALVLLFGMIFNFTRQRKYASSPGK</sequence>